<dbReference type="GO" id="GO:0015450">
    <property type="term" value="F:protein-transporting ATPase activity"/>
    <property type="evidence" value="ECO:0007669"/>
    <property type="project" value="UniProtKB-UniRule"/>
</dbReference>
<keyword evidence="5 10" id="KW-0812">Transmembrane</keyword>
<keyword evidence="7 10" id="KW-1133">Transmembrane helix</keyword>
<feature type="transmembrane region" description="Helical" evidence="10">
    <location>
        <begin position="6"/>
        <end position="22"/>
    </location>
</feature>
<accession>A0A2X3BDN8</accession>
<dbReference type="RefSeq" id="WP_023948367.1">
    <property type="nucleotide sequence ID" value="NZ_JAERIV010000011.1"/>
</dbReference>
<evidence type="ECO:0000256" key="3">
    <source>
        <dbReference type="ARBA" id="ARBA00022448"/>
    </source>
</evidence>
<keyword evidence="4 10" id="KW-1003">Cell membrane</keyword>
<dbReference type="GO" id="GO:0005886">
    <property type="term" value="C:plasma membrane"/>
    <property type="evidence" value="ECO:0007669"/>
    <property type="project" value="UniProtKB-SubCell"/>
</dbReference>
<feature type="transmembrane region" description="Helical" evidence="10">
    <location>
        <begin position="49"/>
        <end position="70"/>
    </location>
</feature>
<feature type="region of interest" description="Disordered" evidence="11">
    <location>
        <begin position="114"/>
        <end position="134"/>
    </location>
</feature>
<name>A0A2X3BDN8_9HELI</name>
<comment type="function">
    <text evidence="10">Involved in protein export. Participates in an early event of protein translocation.</text>
</comment>
<dbReference type="EMBL" id="UAWL01000006">
    <property type="protein sequence ID" value="SQB98971.1"/>
    <property type="molecule type" value="Genomic_DNA"/>
</dbReference>
<proteinExistence type="inferred from homology"/>
<evidence type="ECO:0000256" key="9">
    <source>
        <dbReference type="ARBA" id="ARBA00023136"/>
    </source>
</evidence>
<evidence type="ECO:0000256" key="11">
    <source>
        <dbReference type="SAM" id="MobiDB-lite"/>
    </source>
</evidence>
<keyword evidence="3 10" id="KW-0813">Transport</keyword>
<evidence type="ECO:0000313" key="13">
    <source>
        <dbReference type="Proteomes" id="UP000250166"/>
    </source>
</evidence>
<dbReference type="AlphaFoldDB" id="A0A2X3BDN8"/>
<keyword evidence="9 10" id="KW-0472">Membrane</keyword>
<reference evidence="12 13" key="1">
    <citation type="submission" date="2018-06" db="EMBL/GenBank/DDBJ databases">
        <authorList>
            <consortium name="Pathogen Informatics"/>
            <person name="Doyle S."/>
        </authorList>
    </citation>
    <scope>NUCLEOTIDE SEQUENCE [LARGE SCALE GENOMIC DNA]</scope>
    <source>
        <strain evidence="12 13">NCTC13102</strain>
    </source>
</reference>
<sequence length="134" mass="14687">MNTLFVVIEIILAIMIVGVVLLQKSSNMGLGVYSGSNESLFGAKGPAGFLAKATMILGFLFLVNTIFLGYQFNSQQQKSVFDNQTLNESNMLNQSLNPQTPLNTTLKPMQNQNTLQNTQNTTQQNTAPIAKDKK</sequence>
<comment type="subcellular location">
    <subcellularLocation>
        <location evidence="1 10">Cell membrane</location>
        <topology evidence="1 10">Multi-pass membrane protein</topology>
    </subcellularLocation>
</comment>
<evidence type="ECO:0000256" key="2">
    <source>
        <dbReference type="ARBA" id="ARBA00008445"/>
    </source>
</evidence>
<evidence type="ECO:0000256" key="5">
    <source>
        <dbReference type="ARBA" id="ARBA00022692"/>
    </source>
</evidence>
<dbReference type="PANTHER" id="PTHR34182:SF1">
    <property type="entry name" value="PROTEIN-EXPORT MEMBRANE PROTEIN SECG"/>
    <property type="match status" value="1"/>
</dbReference>
<feature type="compositionally biased region" description="Low complexity" evidence="11">
    <location>
        <begin position="114"/>
        <end position="126"/>
    </location>
</feature>
<evidence type="ECO:0000256" key="6">
    <source>
        <dbReference type="ARBA" id="ARBA00022927"/>
    </source>
</evidence>
<dbReference type="InterPro" id="IPR004692">
    <property type="entry name" value="SecG"/>
</dbReference>
<protein>
    <recommendedName>
        <fullName evidence="10">Protein-export membrane protein SecG</fullName>
    </recommendedName>
</protein>
<dbReference type="PANTHER" id="PTHR34182">
    <property type="entry name" value="PROTEIN-EXPORT MEMBRANE PROTEIN SECG"/>
    <property type="match status" value="1"/>
</dbReference>
<dbReference type="GO" id="GO:0065002">
    <property type="term" value="P:intracellular protein transmembrane transport"/>
    <property type="evidence" value="ECO:0007669"/>
    <property type="project" value="TreeGrafter"/>
</dbReference>
<dbReference type="Pfam" id="PF03840">
    <property type="entry name" value="SecG"/>
    <property type="match status" value="1"/>
</dbReference>
<comment type="similarity">
    <text evidence="2 10">Belongs to the SecG family.</text>
</comment>
<dbReference type="GO" id="GO:0009306">
    <property type="term" value="P:protein secretion"/>
    <property type="evidence" value="ECO:0007669"/>
    <property type="project" value="UniProtKB-UniRule"/>
</dbReference>
<organism evidence="12 13">
    <name type="scientific">Helicobacter fennelliae</name>
    <dbReference type="NCBI Taxonomy" id="215"/>
    <lineage>
        <taxon>Bacteria</taxon>
        <taxon>Pseudomonadati</taxon>
        <taxon>Campylobacterota</taxon>
        <taxon>Epsilonproteobacteria</taxon>
        <taxon>Campylobacterales</taxon>
        <taxon>Helicobacteraceae</taxon>
        <taxon>Helicobacter</taxon>
    </lineage>
</organism>
<evidence type="ECO:0000256" key="8">
    <source>
        <dbReference type="ARBA" id="ARBA00023010"/>
    </source>
</evidence>
<keyword evidence="8 10" id="KW-0811">Translocation</keyword>
<gene>
    <name evidence="12" type="primary">secG_2</name>
    <name evidence="12" type="ORF">NCTC13102_01442</name>
</gene>
<keyword evidence="6 10" id="KW-0653">Protein transport</keyword>
<dbReference type="PRINTS" id="PR01651">
    <property type="entry name" value="SECGEXPORT"/>
</dbReference>
<evidence type="ECO:0000256" key="4">
    <source>
        <dbReference type="ARBA" id="ARBA00022475"/>
    </source>
</evidence>
<evidence type="ECO:0000256" key="10">
    <source>
        <dbReference type="RuleBase" id="RU365087"/>
    </source>
</evidence>
<dbReference type="NCBIfam" id="TIGR00810">
    <property type="entry name" value="secG"/>
    <property type="match status" value="1"/>
</dbReference>
<evidence type="ECO:0000256" key="7">
    <source>
        <dbReference type="ARBA" id="ARBA00022989"/>
    </source>
</evidence>
<evidence type="ECO:0000313" key="12">
    <source>
        <dbReference type="EMBL" id="SQB98971.1"/>
    </source>
</evidence>
<dbReference type="GO" id="GO:0043952">
    <property type="term" value="P:protein transport by the Sec complex"/>
    <property type="evidence" value="ECO:0007669"/>
    <property type="project" value="TreeGrafter"/>
</dbReference>
<dbReference type="Proteomes" id="UP000250166">
    <property type="component" value="Unassembled WGS sequence"/>
</dbReference>
<evidence type="ECO:0000256" key="1">
    <source>
        <dbReference type="ARBA" id="ARBA00004651"/>
    </source>
</evidence>